<organism evidence="4 5">
    <name type="scientific">Tilletia indica</name>
    <dbReference type="NCBI Taxonomy" id="43049"/>
    <lineage>
        <taxon>Eukaryota</taxon>
        <taxon>Fungi</taxon>
        <taxon>Dikarya</taxon>
        <taxon>Basidiomycota</taxon>
        <taxon>Ustilaginomycotina</taxon>
        <taxon>Exobasidiomycetes</taxon>
        <taxon>Tilletiales</taxon>
        <taxon>Tilletiaceae</taxon>
        <taxon>Tilletia</taxon>
    </lineage>
</organism>
<dbReference type="GO" id="GO:0005829">
    <property type="term" value="C:cytosol"/>
    <property type="evidence" value="ECO:0007669"/>
    <property type="project" value="TreeGrafter"/>
</dbReference>
<dbReference type="InterPro" id="IPR051970">
    <property type="entry name" value="TEL2_Regulation"/>
</dbReference>
<evidence type="ECO:0000256" key="2">
    <source>
        <dbReference type="SAM" id="MobiDB-lite"/>
    </source>
</evidence>
<gene>
    <name evidence="4" type="ORF">A4X13_0g466</name>
</gene>
<protein>
    <recommendedName>
        <fullName evidence="3">Telomere length regulation protein conserved domain-containing protein</fullName>
    </recommendedName>
</protein>
<comment type="caution">
    <text evidence="4">The sequence shown here is derived from an EMBL/GenBank/DDBJ whole genome shotgun (WGS) entry which is preliminary data.</text>
</comment>
<reference evidence="4" key="1">
    <citation type="submission" date="2016-04" db="EMBL/GenBank/DDBJ databases">
        <authorList>
            <person name="Nguyen H.D."/>
            <person name="Samba Siva P."/>
            <person name="Cullis J."/>
            <person name="Levesque C.A."/>
            <person name="Hambleton S."/>
        </authorList>
    </citation>
    <scope>NUCLEOTIDE SEQUENCE</scope>
    <source>
        <strain evidence="4">DAOMC 236416</strain>
    </source>
</reference>
<dbReference type="GO" id="GO:0051879">
    <property type="term" value="F:Hsp90 protein binding"/>
    <property type="evidence" value="ECO:0007669"/>
    <property type="project" value="TreeGrafter"/>
</dbReference>
<comment type="similarity">
    <text evidence="1">Belongs to the TEL2 family.</text>
</comment>
<dbReference type="PANTHER" id="PTHR15830">
    <property type="entry name" value="TELOMERE LENGTH REGULATION PROTEIN TEL2 FAMILY MEMBER"/>
    <property type="match status" value="1"/>
</dbReference>
<dbReference type="EMBL" id="LWDF02000015">
    <property type="protein sequence ID" value="KAE8260246.1"/>
    <property type="molecule type" value="Genomic_DNA"/>
</dbReference>
<dbReference type="InterPro" id="IPR038528">
    <property type="entry name" value="TEL2_C_sf"/>
</dbReference>
<evidence type="ECO:0000259" key="3">
    <source>
        <dbReference type="Pfam" id="PF10193"/>
    </source>
</evidence>
<dbReference type="InterPro" id="IPR019337">
    <property type="entry name" value="Telomere_length_regulation_dom"/>
</dbReference>
<name>A0A177TJ69_9BASI</name>
<feature type="region of interest" description="Disordered" evidence="2">
    <location>
        <begin position="757"/>
        <end position="838"/>
    </location>
</feature>
<accession>A0A177TJ69</accession>
<evidence type="ECO:0000313" key="5">
    <source>
        <dbReference type="Proteomes" id="UP000077521"/>
    </source>
</evidence>
<dbReference type="PANTHER" id="PTHR15830:SF10">
    <property type="entry name" value="TELOMERE LENGTH REGULATION PROTEIN TEL2 HOMOLOG"/>
    <property type="match status" value="1"/>
</dbReference>
<feature type="compositionally biased region" description="Acidic residues" evidence="2">
    <location>
        <begin position="794"/>
        <end position="814"/>
    </location>
</feature>
<dbReference type="Gene3D" id="1.25.40.720">
    <property type="entry name" value="Telomere length regulation protein 2, C-terminal domain"/>
    <property type="match status" value="1"/>
</dbReference>
<proteinExistence type="inferred from homology"/>
<evidence type="ECO:0000256" key="1">
    <source>
        <dbReference type="ARBA" id="ARBA00006133"/>
    </source>
</evidence>
<evidence type="ECO:0000313" key="4">
    <source>
        <dbReference type="EMBL" id="KAE8260246.1"/>
    </source>
</evidence>
<feature type="domain" description="Telomere length regulation protein conserved" evidence="3">
    <location>
        <begin position="846"/>
        <end position="956"/>
    </location>
</feature>
<dbReference type="GO" id="GO:0051083">
    <property type="term" value="P:'de novo' cotranslational protein folding"/>
    <property type="evidence" value="ECO:0007669"/>
    <property type="project" value="TreeGrafter"/>
</dbReference>
<sequence length="1240" mass="135065">MRLKVVLHHHSATREQGVNFKAGLRLIMTLRAAHDDGLGWLRAERSRMLSGERFSSVEAAVSAFLAALDLLEVLPLDLQNRFPNSTWSRLAGLEANETAKDYVLSSGWLLDAQRFILERVVVDWVDDLAEPLSTSTKSTLRDEMIQVAFSPKVKGSRLPAKKSLIAAIEEVDESGAKDVDQLAVVGQIIASGLSAASQVLARQSRGGSSSKHHLTQEATFSALLLLTVQDDASRTGLDSLLFAALRMRNLAHRDKFWQDAVRDLCAVPARVSNVLGGEAGPTGLEEGPFFASVASQLEAIVHKFSLSSDDTQDQVRYGLLKELLQKLVRSGVTRRAVEVATAAIEPEADFFQTVLDRALRRVKGPPTSQSHLWADSYVSGWHRLIRYLEPIELSSQLLQHLVSYADFTCFVSRKGGDLVTDSEKGRIGAEGRSFLSTETAKSSLIVVRLLQLFMPAPKGHQASQKIPSNSRFVELSVDDEDAEERDDEDLRRWLRVVFGDNQVAGSGSACFSTAMARCLAVHIGSLPGQSGDGDEALGLVLAQTVSRWASDERVRRASLAEQQYLTTLLLSLLAQCPARSDTPSQTLQSPAFIHGVSAHLNHQDPAFRRLGMIVAEILDVAVKQRDKHGAVTTKRLDFGQSMWSGRGDGKEPSRVLRAMVIGWHGFSPLQQELPSEGVKLLELIGLAKPPLAKQISKGILEEEDDSLLPVIGSMIARERPAPTTRTLPERRPAAETLKGQGHIESLLEETSTLSILGGGKARRGRPLISDVTDDEPSAKTTAVNRPLRAYDLPNESDLDESSSSEDDSDDEEIAEGILPKASDAGQDDGPELIDVTVPKKRQRRRPVYVGELVPLLRSSERSESRKGLKNSEELIRRKTGWGMEIEETAVELVLALAALQNNWSTKHFEERRTGALSALIVAAPQAAGGCIVEQYFSGHYSIAQRMAMLNSLVEAARELVERGGQQTSLVAKQTAGKNADVLIRQAAGEARQYGEQKYPAVRQASNLNVLRAPRGTLISETTSKSVAARRDGRPVNVASLPGASISKSARYLDIASSVFIFPLMNRFWAMINDAGARQSRSLQASRGARRGQSVWQGAGTGSVLSAQAIGALLDALAVMASLARNALDFQRVLVPELLELSLATPRAMLPLIGRDVDSDDMGRIHEGATTLAVILIDAAREADAGRFLRREKGPLLRDLDMYAAEVFKVENEKERGASSGMSRAGRASATLLLRLQEIQS</sequence>
<dbReference type="Pfam" id="PF10193">
    <property type="entry name" value="Telomere_reg-2"/>
    <property type="match status" value="1"/>
</dbReference>
<dbReference type="Proteomes" id="UP000077521">
    <property type="component" value="Unassembled WGS sequence"/>
</dbReference>
<dbReference type="AlphaFoldDB" id="A0A177TJ69"/>
<keyword evidence="5" id="KW-1185">Reference proteome</keyword>
<feature type="region of interest" description="Disordered" evidence="2">
    <location>
        <begin position="721"/>
        <end position="742"/>
    </location>
</feature>
<dbReference type="GO" id="GO:0042162">
    <property type="term" value="F:telomeric DNA binding"/>
    <property type="evidence" value="ECO:0007669"/>
    <property type="project" value="TreeGrafter"/>
</dbReference>
<reference evidence="4" key="2">
    <citation type="journal article" date="2019" name="IMA Fungus">
        <title>Genome sequencing and comparison of five Tilletia species to identify candidate genes for the detection of regulated species infecting wheat.</title>
        <authorList>
            <person name="Nguyen H.D.T."/>
            <person name="Sultana T."/>
            <person name="Kesanakurti P."/>
            <person name="Hambleton S."/>
        </authorList>
    </citation>
    <scope>NUCLEOTIDE SEQUENCE</scope>
    <source>
        <strain evidence="4">DAOMC 236416</strain>
    </source>
</reference>